<dbReference type="RefSeq" id="WP_123564195.1">
    <property type="nucleotide sequence ID" value="NZ_JBEYIY010000092.1"/>
</dbReference>
<gene>
    <name evidence="5" type="ORF">EDD38_7531</name>
    <name evidence="4" type="ORF">EDD39_7657</name>
</gene>
<dbReference type="InterPro" id="IPR036736">
    <property type="entry name" value="ACP-like_sf"/>
</dbReference>
<accession>A0A8G1UAT6</accession>
<evidence type="ECO:0000313" key="4">
    <source>
        <dbReference type="EMBL" id="ROR34096.1"/>
    </source>
</evidence>
<proteinExistence type="predicted"/>
<dbReference type="Proteomes" id="UP000267408">
    <property type="component" value="Unassembled WGS sequence"/>
</dbReference>
<dbReference type="InterPro" id="IPR009081">
    <property type="entry name" value="PP-bd_ACP"/>
</dbReference>
<organism evidence="5 6">
    <name type="scientific">Kitasatospora cineracea</name>
    <dbReference type="NCBI Taxonomy" id="88074"/>
    <lineage>
        <taxon>Bacteria</taxon>
        <taxon>Bacillati</taxon>
        <taxon>Actinomycetota</taxon>
        <taxon>Actinomycetes</taxon>
        <taxon>Kitasatosporales</taxon>
        <taxon>Streptomycetaceae</taxon>
        <taxon>Kitasatospora</taxon>
    </lineage>
</organism>
<protein>
    <submittedName>
        <fullName evidence="5">Phosphopantetheine binding protein</fullName>
    </submittedName>
</protein>
<name>A0A3N4RS29_9ACTN</name>
<dbReference type="GO" id="GO:0044550">
    <property type="term" value="P:secondary metabolite biosynthetic process"/>
    <property type="evidence" value="ECO:0007669"/>
    <property type="project" value="TreeGrafter"/>
</dbReference>
<evidence type="ECO:0000259" key="3">
    <source>
        <dbReference type="PROSITE" id="PS50075"/>
    </source>
</evidence>
<dbReference type="GO" id="GO:0043041">
    <property type="term" value="P:amino acid activation for nonribosomal peptide biosynthetic process"/>
    <property type="evidence" value="ECO:0007669"/>
    <property type="project" value="TreeGrafter"/>
</dbReference>
<dbReference type="PROSITE" id="PS50075">
    <property type="entry name" value="CARRIER"/>
    <property type="match status" value="1"/>
</dbReference>
<dbReference type="SMART" id="SM00823">
    <property type="entry name" value="PKS_PP"/>
    <property type="match status" value="1"/>
</dbReference>
<dbReference type="Proteomes" id="UP000266906">
    <property type="component" value="Unassembled WGS sequence"/>
</dbReference>
<dbReference type="Gene3D" id="1.10.1200.10">
    <property type="entry name" value="ACP-like"/>
    <property type="match status" value="1"/>
</dbReference>
<keyword evidence="6" id="KW-1185">Reference proteome</keyword>
<dbReference type="GO" id="GO:0005737">
    <property type="term" value="C:cytoplasm"/>
    <property type="evidence" value="ECO:0007669"/>
    <property type="project" value="TreeGrafter"/>
</dbReference>
<dbReference type="EMBL" id="RJVJ01000004">
    <property type="protein sequence ID" value="ROR34096.1"/>
    <property type="molecule type" value="Genomic_DNA"/>
</dbReference>
<evidence type="ECO:0000313" key="5">
    <source>
        <dbReference type="EMBL" id="RPE26894.1"/>
    </source>
</evidence>
<keyword evidence="2" id="KW-0597">Phosphoprotein</keyword>
<dbReference type="AlphaFoldDB" id="A0A3N4RS29"/>
<dbReference type="PANTHER" id="PTHR45527:SF1">
    <property type="entry name" value="FATTY ACID SYNTHASE"/>
    <property type="match status" value="1"/>
</dbReference>
<evidence type="ECO:0000313" key="7">
    <source>
        <dbReference type="Proteomes" id="UP000267408"/>
    </source>
</evidence>
<reference evidence="6 7" key="1">
    <citation type="submission" date="2018-11" db="EMBL/GenBank/DDBJ databases">
        <title>Sequencing the genomes of 1000 actinobacteria strains.</title>
        <authorList>
            <person name="Klenk H.-P."/>
        </authorList>
    </citation>
    <scope>NUCLEOTIDE SEQUENCE [LARGE SCALE GENOMIC DNA]</scope>
    <source>
        <strain evidence="4 7">DSM 44780</strain>
        <strain evidence="5 6">DSM 44781</strain>
    </source>
</reference>
<dbReference type="OrthoDB" id="2085352at2"/>
<dbReference type="EMBL" id="RKQG01000005">
    <property type="protein sequence ID" value="RPE26894.1"/>
    <property type="molecule type" value="Genomic_DNA"/>
</dbReference>
<dbReference type="GO" id="GO:0031177">
    <property type="term" value="F:phosphopantetheine binding"/>
    <property type="evidence" value="ECO:0007669"/>
    <property type="project" value="InterPro"/>
</dbReference>
<dbReference type="SUPFAM" id="SSF47336">
    <property type="entry name" value="ACP-like"/>
    <property type="match status" value="1"/>
</dbReference>
<accession>A0A3N4RS29</accession>
<dbReference type="PANTHER" id="PTHR45527">
    <property type="entry name" value="NONRIBOSOMAL PEPTIDE SYNTHETASE"/>
    <property type="match status" value="1"/>
</dbReference>
<sequence length="77" mass="8251">MQTTDTLARTVHETWAAALGHDRFNDDDYFFSVGGTSLSALKVAARLTAALGRQVPVRLIFTCQTVSALTAALAQPN</sequence>
<dbReference type="GO" id="GO:0017000">
    <property type="term" value="P:antibiotic biosynthetic process"/>
    <property type="evidence" value="ECO:0007669"/>
    <property type="project" value="UniProtKB-ARBA"/>
</dbReference>
<dbReference type="Pfam" id="PF00550">
    <property type="entry name" value="PP-binding"/>
    <property type="match status" value="1"/>
</dbReference>
<comment type="caution">
    <text evidence="5">The sequence shown here is derived from an EMBL/GenBank/DDBJ whole genome shotgun (WGS) entry which is preliminary data.</text>
</comment>
<dbReference type="InterPro" id="IPR020806">
    <property type="entry name" value="PKS_PP-bd"/>
</dbReference>
<feature type="domain" description="Carrier" evidence="3">
    <location>
        <begin position="2"/>
        <end position="77"/>
    </location>
</feature>
<keyword evidence="1" id="KW-0596">Phosphopantetheine</keyword>
<evidence type="ECO:0000313" key="6">
    <source>
        <dbReference type="Proteomes" id="UP000266906"/>
    </source>
</evidence>
<evidence type="ECO:0000256" key="1">
    <source>
        <dbReference type="ARBA" id="ARBA00022450"/>
    </source>
</evidence>
<evidence type="ECO:0000256" key="2">
    <source>
        <dbReference type="ARBA" id="ARBA00022553"/>
    </source>
</evidence>